<dbReference type="AlphaFoldDB" id="A0A8J5MTW1"/>
<evidence type="ECO:0000313" key="2">
    <source>
        <dbReference type="Proteomes" id="UP000747542"/>
    </source>
</evidence>
<gene>
    <name evidence="1" type="ORF">Hamer_G014332</name>
</gene>
<proteinExistence type="predicted"/>
<comment type="caution">
    <text evidence="1">The sequence shown here is derived from an EMBL/GenBank/DDBJ whole genome shotgun (WGS) entry which is preliminary data.</text>
</comment>
<dbReference type="Proteomes" id="UP000747542">
    <property type="component" value="Unassembled WGS sequence"/>
</dbReference>
<feature type="non-terminal residue" evidence="1">
    <location>
        <position position="248"/>
    </location>
</feature>
<accession>A0A8J5MTW1</accession>
<keyword evidence="2" id="KW-1185">Reference proteome</keyword>
<organism evidence="1 2">
    <name type="scientific">Homarus americanus</name>
    <name type="common">American lobster</name>
    <dbReference type="NCBI Taxonomy" id="6706"/>
    <lineage>
        <taxon>Eukaryota</taxon>
        <taxon>Metazoa</taxon>
        <taxon>Ecdysozoa</taxon>
        <taxon>Arthropoda</taxon>
        <taxon>Crustacea</taxon>
        <taxon>Multicrustacea</taxon>
        <taxon>Malacostraca</taxon>
        <taxon>Eumalacostraca</taxon>
        <taxon>Eucarida</taxon>
        <taxon>Decapoda</taxon>
        <taxon>Pleocyemata</taxon>
        <taxon>Astacidea</taxon>
        <taxon>Nephropoidea</taxon>
        <taxon>Nephropidae</taxon>
        <taxon>Homarus</taxon>
    </lineage>
</organism>
<evidence type="ECO:0000313" key="1">
    <source>
        <dbReference type="EMBL" id="KAG7164195.1"/>
    </source>
</evidence>
<dbReference type="EMBL" id="JAHLQT010025553">
    <property type="protein sequence ID" value="KAG7164195.1"/>
    <property type="molecule type" value="Genomic_DNA"/>
</dbReference>
<reference evidence="1" key="1">
    <citation type="journal article" date="2021" name="Sci. Adv.">
        <title>The American lobster genome reveals insights on longevity, neural, and immune adaptations.</title>
        <authorList>
            <person name="Polinski J.M."/>
            <person name="Zimin A.V."/>
            <person name="Clark K.F."/>
            <person name="Kohn A.B."/>
            <person name="Sadowski N."/>
            <person name="Timp W."/>
            <person name="Ptitsyn A."/>
            <person name="Khanna P."/>
            <person name="Romanova D.Y."/>
            <person name="Williams P."/>
            <person name="Greenwood S.J."/>
            <person name="Moroz L.L."/>
            <person name="Walt D.R."/>
            <person name="Bodnar A.G."/>
        </authorList>
    </citation>
    <scope>NUCLEOTIDE SEQUENCE</scope>
    <source>
        <strain evidence="1">GMGI-L3</strain>
    </source>
</reference>
<protein>
    <submittedName>
        <fullName evidence="1">Uncharacterized protein</fullName>
    </submittedName>
</protein>
<sequence length="248" mass="27983">KRAVACRFSAIALDQAHEQTNANKVRGGAVGPEVAWVIAEFESSQKVEQTKANFHHHEQTNTTQDKFSRKREVRKLRGEMLVKLGREQFHLICRLTPHLANSLLTRSLDAPHVTHNYTDGFRCCGNVRPGAVISRIQQQLARISISDLTWVWDCYLKSGSLKATTRHCLWSSTQQLAKLSPASNSDNKEELLQDSVRTGWCSWLSKKVTAGCHRQETGITVPPGRTQPTWHYATNEEAADTRMICFSE</sequence>
<feature type="non-terminal residue" evidence="1">
    <location>
        <position position="1"/>
    </location>
</feature>
<name>A0A8J5MTW1_HOMAM</name>